<name>A0AAD6SL41_9AGAR</name>
<protein>
    <submittedName>
        <fullName evidence="1">Uncharacterized protein</fullName>
    </submittedName>
</protein>
<reference evidence="1" key="1">
    <citation type="submission" date="2023-03" db="EMBL/GenBank/DDBJ databases">
        <title>Massive genome expansion in bonnet fungi (Mycena s.s.) driven by repeated elements and novel gene families across ecological guilds.</title>
        <authorList>
            <consortium name="Lawrence Berkeley National Laboratory"/>
            <person name="Harder C.B."/>
            <person name="Miyauchi S."/>
            <person name="Viragh M."/>
            <person name="Kuo A."/>
            <person name="Thoen E."/>
            <person name="Andreopoulos B."/>
            <person name="Lu D."/>
            <person name="Skrede I."/>
            <person name="Drula E."/>
            <person name="Henrissat B."/>
            <person name="Morin E."/>
            <person name="Kohler A."/>
            <person name="Barry K."/>
            <person name="LaButti K."/>
            <person name="Morin E."/>
            <person name="Salamov A."/>
            <person name="Lipzen A."/>
            <person name="Mereny Z."/>
            <person name="Hegedus B."/>
            <person name="Baldrian P."/>
            <person name="Stursova M."/>
            <person name="Weitz H."/>
            <person name="Taylor A."/>
            <person name="Grigoriev I.V."/>
            <person name="Nagy L.G."/>
            <person name="Martin F."/>
            <person name="Kauserud H."/>
        </authorList>
    </citation>
    <scope>NUCLEOTIDE SEQUENCE</scope>
    <source>
        <strain evidence="1">CBHHK200</strain>
    </source>
</reference>
<keyword evidence="2" id="KW-1185">Reference proteome</keyword>
<dbReference type="AlphaFoldDB" id="A0AAD6SL41"/>
<proteinExistence type="predicted"/>
<comment type="caution">
    <text evidence="1">The sequence shown here is derived from an EMBL/GenBank/DDBJ whole genome shotgun (WGS) entry which is preliminary data.</text>
</comment>
<dbReference type="EMBL" id="JARJCM010000096">
    <property type="protein sequence ID" value="KAJ7029926.1"/>
    <property type="molecule type" value="Genomic_DNA"/>
</dbReference>
<evidence type="ECO:0000313" key="1">
    <source>
        <dbReference type="EMBL" id="KAJ7029926.1"/>
    </source>
</evidence>
<dbReference type="Proteomes" id="UP001218188">
    <property type="component" value="Unassembled WGS sequence"/>
</dbReference>
<sequence length="187" mass="20973">MALYLGGPCLAGPCLGGLCLGDRRVLERLWLEYWLDLHPFHPQRLWLGYGLGDGRGFELGGRVGDRQGFGLGGGFATGHQPARDGIPRMARTTVDPLQKACDCSSTRLLESAQRAYDLPELRKRGMTFLAWDGLPLIDCKKIFLAYATAEQLEEREEERALRWEDGLRIFQVCDEATKSFCEQVAHD</sequence>
<gene>
    <name evidence="1" type="ORF">C8F04DRAFT_1187279</name>
</gene>
<accession>A0AAD6SL41</accession>
<evidence type="ECO:0000313" key="2">
    <source>
        <dbReference type="Proteomes" id="UP001218188"/>
    </source>
</evidence>
<organism evidence="1 2">
    <name type="scientific">Mycena alexandri</name>
    <dbReference type="NCBI Taxonomy" id="1745969"/>
    <lineage>
        <taxon>Eukaryota</taxon>
        <taxon>Fungi</taxon>
        <taxon>Dikarya</taxon>
        <taxon>Basidiomycota</taxon>
        <taxon>Agaricomycotina</taxon>
        <taxon>Agaricomycetes</taxon>
        <taxon>Agaricomycetidae</taxon>
        <taxon>Agaricales</taxon>
        <taxon>Marasmiineae</taxon>
        <taxon>Mycenaceae</taxon>
        <taxon>Mycena</taxon>
    </lineage>
</organism>